<dbReference type="Gene3D" id="1.10.510.10">
    <property type="entry name" value="Transferase(Phosphotransferase) domain 1"/>
    <property type="match status" value="1"/>
</dbReference>
<evidence type="ECO:0000256" key="5">
    <source>
        <dbReference type="ARBA" id="ARBA00022553"/>
    </source>
</evidence>
<keyword evidence="4" id="KW-0723">Serine/threonine-protein kinase</keyword>
<sequence>MASLGNEGRNLNIGGIKIGHYILGRTLGIGTFGKVKIATHQITGYQVAVKILNRQKLKSLDVVGKLKREIQNLKLFRHPHIIKLYQVICTPTDIFMVMEYVPGGELFDYIVKHGKLNENEARKFFQQIISGVNYCHRHKVVHRDLKPENLLLDARNNVRIADFGLSNMMADGEFLKTSCGSPNYAAPEVVSGKLYAGPEVDVWSCGVILYALLCGTLPFDDEHIPTLFRKISSGVFEIPSHLDRNAAKLIQHMLKVNPMKRATIHEICQYEWFKVNLPKYLFPDEGNVNTNVINEDALVEVCRKFGVKEEEVSHALSHKSPHDPLNVAYHLIIDNKVIGMLCTYVYILLFYQLILIVDSPSNAVQLPQSLKQNKRLVPMKRAKWHLGIRSQSRPRDIMFEVFKAMKRLGYAWKLVSPFHVRVRRINPITKHINKMNLQLYQVDYRSYLLDFSSLSEDQPEHGAGDSSALSTSQDEKFSANMAVDESKYSRSVPSTVFQMKSDLHQSSETAEVHHTMEFFEMCSSLITALAR</sequence>
<evidence type="ECO:0000256" key="9">
    <source>
        <dbReference type="ARBA" id="ARBA00022840"/>
    </source>
</evidence>
<dbReference type="GO" id="GO:0106310">
    <property type="term" value="F:protein serine kinase activity"/>
    <property type="evidence" value="ECO:0007669"/>
    <property type="project" value="RHEA"/>
</dbReference>
<evidence type="ECO:0000256" key="4">
    <source>
        <dbReference type="ARBA" id="ARBA00022527"/>
    </source>
</evidence>
<evidence type="ECO:0000256" key="3">
    <source>
        <dbReference type="ARBA" id="ARBA00012513"/>
    </source>
</evidence>
<evidence type="ECO:0000256" key="15">
    <source>
        <dbReference type="ARBA" id="ARBA00048679"/>
    </source>
</evidence>
<reference evidence="18" key="2">
    <citation type="submission" date="2025-08" db="UniProtKB">
        <authorList>
            <consortium name="Ensembl"/>
        </authorList>
    </citation>
    <scope>IDENTIFICATION</scope>
</reference>
<dbReference type="HOGENOM" id="CLU_000288_59_3_1"/>
<dbReference type="InterPro" id="IPR032270">
    <property type="entry name" value="AMPK_C"/>
</dbReference>
<dbReference type="GO" id="GO:0005737">
    <property type="term" value="C:cytoplasm"/>
    <property type="evidence" value="ECO:0007669"/>
    <property type="project" value="UniProtKB-ARBA"/>
</dbReference>
<dbReference type="InterPro" id="IPR011009">
    <property type="entry name" value="Kinase-like_dom_sf"/>
</dbReference>
<evidence type="ECO:0000256" key="10">
    <source>
        <dbReference type="ARBA" id="ARBA00032270"/>
    </source>
</evidence>
<evidence type="ECO:0000256" key="13">
    <source>
        <dbReference type="ARBA" id="ARBA00047899"/>
    </source>
</evidence>
<dbReference type="Ensembl" id="ENSCSAVT00000014250.1">
    <property type="protein sequence ID" value="ENSCSAVP00000014087.1"/>
    <property type="gene ID" value="ENSCSAVG00000008261.1"/>
</dbReference>
<dbReference type="CDD" id="cd14079">
    <property type="entry name" value="STKc_AMPK_alpha"/>
    <property type="match status" value="1"/>
</dbReference>
<dbReference type="Gene3D" id="3.30.200.20">
    <property type="entry name" value="Phosphorylase Kinase, domain 1"/>
    <property type="match status" value="1"/>
</dbReference>
<dbReference type="CDD" id="cd12122">
    <property type="entry name" value="AMPKA_C"/>
    <property type="match status" value="1"/>
</dbReference>
<dbReference type="CDD" id="cd14336">
    <property type="entry name" value="UBA_AID_AMPKalpha"/>
    <property type="match status" value="1"/>
</dbReference>
<name>H2Z922_CIOSA</name>
<comment type="similarity">
    <text evidence="1">Belongs to the protein kinase superfamily. CAMK Ser/Thr protein kinase family. SNF1 subfamily.</text>
</comment>
<dbReference type="EC" id="2.7.11.1" evidence="3"/>
<feature type="binding site" evidence="16">
    <location>
        <position position="50"/>
    </location>
    <ligand>
        <name>ATP</name>
        <dbReference type="ChEBI" id="CHEBI:30616"/>
    </ligand>
</feature>
<evidence type="ECO:0000256" key="11">
    <source>
        <dbReference type="ARBA" id="ARBA00032865"/>
    </source>
</evidence>
<evidence type="ECO:0000313" key="19">
    <source>
        <dbReference type="Proteomes" id="UP000007875"/>
    </source>
</evidence>
<dbReference type="GO" id="GO:0047322">
    <property type="term" value="F:[hydroxymethylglutaryl-CoA reductase (NADPH)] kinase activity"/>
    <property type="evidence" value="ECO:0007669"/>
    <property type="project" value="UniProtKB-EC"/>
</dbReference>
<evidence type="ECO:0000256" key="14">
    <source>
        <dbReference type="ARBA" id="ARBA00048417"/>
    </source>
</evidence>
<evidence type="ECO:0000313" key="18">
    <source>
        <dbReference type="Ensembl" id="ENSCSAVP00000014087.1"/>
    </source>
</evidence>
<dbReference type="EC" id="2.7.11.31" evidence="2"/>
<reference evidence="18" key="3">
    <citation type="submission" date="2025-09" db="UniProtKB">
        <authorList>
            <consortium name="Ensembl"/>
        </authorList>
    </citation>
    <scope>IDENTIFICATION</scope>
</reference>
<dbReference type="PROSITE" id="PS00107">
    <property type="entry name" value="PROTEIN_KINASE_ATP"/>
    <property type="match status" value="1"/>
</dbReference>
<comment type="catalytic activity">
    <reaction evidence="14">
        <text>L-seryl-[acetyl-CoA carboxylase] + ATP = O-phospho-L-seryl-[acetyl-CoA carboxylase] + ADP + H(+)</text>
        <dbReference type="Rhea" id="RHEA:20333"/>
        <dbReference type="Rhea" id="RHEA-COMP:13722"/>
        <dbReference type="Rhea" id="RHEA-COMP:13723"/>
        <dbReference type="ChEBI" id="CHEBI:15378"/>
        <dbReference type="ChEBI" id="CHEBI:29999"/>
        <dbReference type="ChEBI" id="CHEBI:30616"/>
        <dbReference type="ChEBI" id="CHEBI:83421"/>
        <dbReference type="ChEBI" id="CHEBI:456216"/>
    </reaction>
</comment>
<accession>H2Z922</accession>
<dbReference type="InterPro" id="IPR028375">
    <property type="entry name" value="KA1/Ssp2_C"/>
</dbReference>
<dbReference type="PROSITE" id="PS00108">
    <property type="entry name" value="PROTEIN_KINASE_ST"/>
    <property type="match status" value="1"/>
</dbReference>
<evidence type="ECO:0000256" key="2">
    <source>
        <dbReference type="ARBA" id="ARBA00012403"/>
    </source>
</evidence>
<evidence type="ECO:0000256" key="16">
    <source>
        <dbReference type="PROSITE-ProRule" id="PRU10141"/>
    </source>
</evidence>
<dbReference type="InterPro" id="IPR049020">
    <property type="entry name" value="PRKAA1/2_AID"/>
</dbReference>
<dbReference type="InterPro" id="IPR017441">
    <property type="entry name" value="Protein_kinase_ATP_BS"/>
</dbReference>
<dbReference type="InterPro" id="IPR008271">
    <property type="entry name" value="Ser/Thr_kinase_AS"/>
</dbReference>
<keyword evidence="6" id="KW-0808">Transferase</keyword>
<dbReference type="SMART" id="SM00220">
    <property type="entry name" value="S_TKc"/>
    <property type="match status" value="1"/>
</dbReference>
<dbReference type="Proteomes" id="UP000007875">
    <property type="component" value="Unassembled WGS sequence"/>
</dbReference>
<evidence type="ECO:0000256" key="12">
    <source>
        <dbReference type="ARBA" id="ARBA00047775"/>
    </source>
</evidence>
<dbReference type="GO" id="GO:0005524">
    <property type="term" value="F:ATP binding"/>
    <property type="evidence" value="ECO:0007669"/>
    <property type="project" value="UniProtKB-UniRule"/>
</dbReference>
<keyword evidence="19" id="KW-1185">Reference proteome</keyword>
<proteinExistence type="inferred from homology"/>
<evidence type="ECO:0000256" key="6">
    <source>
        <dbReference type="ARBA" id="ARBA00022679"/>
    </source>
</evidence>
<dbReference type="Pfam" id="PF16579">
    <property type="entry name" value="AdenylateSensor"/>
    <property type="match status" value="1"/>
</dbReference>
<dbReference type="FunFam" id="1.10.510.10:FF:000544">
    <property type="entry name" value="Non-specific serine/threonine protein kinase"/>
    <property type="match status" value="1"/>
</dbReference>
<organism evidence="18 19">
    <name type="scientific">Ciona savignyi</name>
    <name type="common">Pacific transparent sea squirt</name>
    <dbReference type="NCBI Taxonomy" id="51511"/>
    <lineage>
        <taxon>Eukaryota</taxon>
        <taxon>Metazoa</taxon>
        <taxon>Chordata</taxon>
        <taxon>Tunicata</taxon>
        <taxon>Ascidiacea</taxon>
        <taxon>Phlebobranchia</taxon>
        <taxon>Cionidae</taxon>
        <taxon>Ciona</taxon>
    </lineage>
</organism>
<dbReference type="GeneTree" id="ENSGT00940000156945"/>
<dbReference type="SUPFAM" id="SSF56112">
    <property type="entry name" value="Protein kinase-like (PK-like)"/>
    <property type="match status" value="1"/>
</dbReference>
<dbReference type="GO" id="GO:0009896">
    <property type="term" value="P:positive regulation of catabolic process"/>
    <property type="evidence" value="ECO:0007669"/>
    <property type="project" value="UniProtKB-ARBA"/>
</dbReference>
<dbReference type="Gene3D" id="3.30.310.80">
    <property type="entry name" value="Kinase associated domain 1, KA1"/>
    <property type="match status" value="1"/>
</dbReference>
<reference evidence="19" key="1">
    <citation type="submission" date="2003-08" db="EMBL/GenBank/DDBJ databases">
        <authorList>
            <person name="Birren B."/>
            <person name="Nusbaum C."/>
            <person name="Abebe A."/>
            <person name="Abouelleil A."/>
            <person name="Adekoya E."/>
            <person name="Ait-zahra M."/>
            <person name="Allen N."/>
            <person name="Allen T."/>
            <person name="An P."/>
            <person name="Anderson M."/>
            <person name="Anderson S."/>
            <person name="Arachchi H."/>
            <person name="Armbruster J."/>
            <person name="Bachantsang P."/>
            <person name="Baldwin J."/>
            <person name="Barry A."/>
            <person name="Bayul T."/>
            <person name="Blitshsteyn B."/>
            <person name="Bloom T."/>
            <person name="Blye J."/>
            <person name="Boguslavskiy L."/>
            <person name="Borowsky M."/>
            <person name="Boukhgalter B."/>
            <person name="Brunache A."/>
            <person name="Butler J."/>
            <person name="Calixte N."/>
            <person name="Calvo S."/>
            <person name="Camarata J."/>
            <person name="Campo K."/>
            <person name="Chang J."/>
            <person name="Cheshatsang Y."/>
            <person name="Citroen M."/>
            <person name="Collymore A."/>
            <person name="Considine T."/>
            <person name="Cook A."/>
            <person name="Cooke P."/>
            <person name="Corum B."/>
            <person name="Cuomo C."/>
            <person name="David R."/>
            <person name="Dawoe T."/>
            <person name="Degray S."/>
            <person name="Dodge S."/>
            <person name="Dooley K."/>
            <person name="Dorje P."/>
            <person name="Dorjee K."/>
            <person name="Dorris L."/>
            <person name="Duffey N."/>
            <person name="Dupes A."/>
            <person name="Elkins T."/>
            <person name="Engels R."/>
            <person name="Erickson J."/>
            <person name="Farina A."/>
            <person name="Faro S."/>
            <person name="Ferreira P."/>
            <person name="Fischer H."/>
            <person name="Fitzgerald M."/>
            <person name="Foley K."/>
            <person name="Gage D."/>
            <person name="Galagan J."/>
            <person name="Gearin G."/>
            <person name="Gnerre S."/>
            <person name="Gnirke A."/>
            <person name="Goyette A."/>
            <person name="Graham J."/>
            <person name="Grandbois E."/>
            <person name="Gyaltsen K."/>
            <person name="Hafez N."/>
            <person name="Hagopian D."/>
            <person name="Hagos B."/>
            <person name="Hall J."/>
            <person name="Hatcher B."/>
            <person name="Heller A."/>
            <person name="Higgins H."/>
            <person name="Honan T."/>
            <person name="Horn A."/>
            <person name="Houde N."/>
            <person name="Hughes L."/>
            <person name="Hulme W."/>
            <person name="Husby E."/>
            <person name="Iliev I."/>
            <person name="Jaffe D."/>
            <person name="Jones C."/>
            <person name="Kamal M."/>
            <person name="Kamat A."/>
            <person name="Kamvysselis M."/>
            <person name="Karlsson E."/>
            <person name="Kells C."/>
            <person name="Kieu A."/>
            <person name="Kisner P."/>
            <person name="Kodira C."/>
            <person name="Kulbokas E."/>
            <person name="Labutti K."/>
            <person name="Lama D."/>
            <person name="Landers T."/>
            <person name="Leger J."/>
            <person name="Levine S."/>
            <person name="Lewis D."/>
            <person name="Lewis T."/>
            <person name="Lindblad-toh K."/>
            <person name="Liu X."/>
            <person name="Lokyitsang T."/>
            <person name="Lokyitsang Y."/>
            <person name="Lucien O."/>
            <person name="Lui A."/>
            <person name="Ma L.J."/>
            <person name="Mabbitt R."/>
            <person name="Macdonald J."/>
            <person name="Maclean C."/>
            <person name="Major J."/>
            <person name="Manning J."/>
            <person name="Marabella R."/>
            <person name="Maru K."/>
            <person name="Matthews C."/>
            <person name="Mauceli E."/>
            <person name="Mccarthy M."/>
            <person name="Mcdonough S."/>
            <person name="Mcghee T."/>
            <person name="Meldrim J."/>
            <person name="Meneus L."/>
            <person name="Mesirov J."/>
            <person name="Mihalev A."/>
            <person name="Mihova T."/>
            <person name="Mikkelsen T."/>
            <person name="Mlenga V."/>
            <person name="Moru K."/>
            <person name="Mozes J."/>
            <person name="Mulrain L."/>
            <person name="Munson G."/>
            <person name="Naylor J."/>
            <person name="Newes C."/>
            <person name="Nguyen C."/>
            <person name="Nguyen N."/>
            <person name="Nguyen T."/>
            <person name="Nicol R."/>
            <person name="Nielsen C."/>
            <person name="Nizzari M."/>
            <person name="Norbu C."/>
            <person name="Norbu N."/>
            <person name="O'donnell P."/>
            <person name="Okoawo O."/>
            <person name="O'leary S."/>
            <person name="Omotosho B."/>
            <person name="O'neill K."/>
            <person name="Osman S."/>
            <person name="Parker S."/>
            <person name="Perrin D."/>
            <person name="Phunkhang P."/>
            <person name="Piqani B."/>
            <person name="Purcell S."/>
            <person name="Rachupka T."/>
            <person name="Ramasamy U."/>
            <person name="Rameau R."/>
            <person name="Ray V."/>
            <person name="Raymond C."/>
            <person name="Retta R."/>
            <person name="Richardson S."/>
            <person name="Rise C."/>
            <person name="Rodriguez J."/>
            <person name="Rogers J."/>
            <person name="Rogov P."/>
            <person name="Rutman M."/>
            <person name="Schupbach R."/>
            <person name="Seaman C."/>
            <person name="Settipalli S."/>
            <person name="Sharpe T."/>
            <person name="Sheridan J."/>
            <person name="Sherpa N."/>
            <person name="Shi J."/>
            <person name="Smirnov S."/>
            <person name="Smith C."/>
            <person name="Sougnez C."/>
            <person name="Spencer B."/>
            <person name="Stalker J."/>
            <person name="Stange-thomann N."/>
            <person name="Stavropoulos S."/>
            <person name="Stetson K."/>
            <person name="Stone C."/>
            <person name="Stone S."/>
            <person name="Stubbs M."/>
            <person name="Talamas J."/>
            <person name="Tchuinga P."/>
            <person name="Tenzing P."/>
            <person name="Tesfaye S."/>
            <person name="Theodore J."/>
            <person name="Thoulutsang Y."/>
            <person name="Topham K."/>
            <person name="Towey S."/>
            <person name="Tsamla T."/>
            <person name="Tsomo N."/>
            <person name="Vallee D."/>
            <person name="Vassiliev H."/>
            <person name="Venkataraman V."/>
            <person name="Vinson J."/>
            <person name="Vo A."/>
            <person name="Wade C."/>
            <person name="Wang S."/>
            <person name="Wangchuk T."/>
            <person name="Wangdi T."/>
            <person name="Whittaker C."/>
            <person name="Wilkinson J."/>
            <person name="Wu Y."/>
            <person name="Wyman D."/>
            <person name="Yadav S."/>
            <person name="Yang S."/>
            <person name="Yang X."/>
            <person name="Yeager S."/>
            <person name="Yee E."/>
            <person name="Young G."/>
            <person name="Zainoun J."/>
            <person name="Zembeck L."/>
            <person name="Zimmer A."/>
            <person name="Zody M."/>
            <person name="Lander E."/>
        </authorList>
    </citation>
    <scope>NUCLEOTIDE SEQUENCE [LARGE SCALE GENOMIC DNA]</scope>
</reference>
<dbReference type="FunFam" id="3.30.200.20:FF:000136">
    <property type="entry name" value="Non-specific serine/threonine protein kinase"/>
    <property type="match status" value="1"/>
</dbReference>
<evidence type="ECO:0000256" key="8">
    <source>
        <dbReference type="ARBA" id="ARBA00022777"/>
    </source>
</evidence>
<evidence type="ECO:0000259" key="17">
    <source>
        <dbReference type="PROSITE" id="PS50011"/>
    </source>
</evidence>
<protein>
    <recommendedName>
        <fullName evidence="10">Acetyl-CoA carboxylase kinase</fullName>
        <ecNumber evidence="3">2.7.11.1</ecNumber>
        <ecNumber evidence="2">2.7.11.31</ecNumber>
    </recommendedName>
    <alternativeName>
        <fullName evidence="11">Hydroxymethylglutaryl-CoA reductase kinase</fullName>
    </alternativeName>
</protein>
<dbReference type="SUPFAM" id="SSF103243">
    <property type="entry name" value="KA1-like"/>
    <property type="match status" value="1"/>
</dbReference>
<keyword evidence="7 16" id="KW-0547">Nucleotide-binding</keyword>
<dbReference type="GO" id="GO:0035556">
    <property type="term" value="P:intracellular signal transduction"/>
    <property type="evidence" value="ECO:0007669"/>
    <property type="project" value="TreeGrafter"/>
</dbReference>
<comment type="catalytic activity">
    <reaction evidence="13">
        <text>L-threonyl-[protein] + ATP = O-phospho-L-threonyl-[protein] + ADP + H(+)</text>
        <dbReference type="Rhea" id="RHEA:46608"/>
        <dbReference type="Rhea" id="RHEA-COMP:11060"/>
        <dbReference type="Rhea" id="RHEA-COMP:11605"/>
        <dbReference type="ChEBI" id="CHEBI:15378"/>
        <dbReference type="ChEBI" id="CHEBI:30013"/>
        <dbReference type="ChEBI" id="CHEBI:30616"/>
        <dbReference type="ChEBI" id="CHEBI:61977"/>
        <dbReference type="ChEBI" id="CHEBI:456216"/>
        <dbReference type="EC" id="2.7.11.1"/>
    </reaction>
</comment>
<dbReference type="GO" id="GO:0004679">
    <property type="term" value="F:AMP-activated protein kinase activity"/>
    <property type="evidence" value="ECO:0007669"/>
    <property type="project" value="UniProtKB-ARBA"/>
</dbReference>
<dbReference type="PROSITE" id="PS50011">
    <property type="entry name" value="PROTEIN_KINASE_DOM"/>
    <property type="match status" value="1"/>
</dbReference>
<evidence type="ECO:0000256" key="1">
    <source>
        <dbReference type="ARBA" id="ARBA00006234"/>
    </source>
</evidence>
<feature type="domain" description="Protein kinase" evidence="17">
    <location>
        <begin position="21"/>
        <end position="273"/>
    </location>
</feature>
<dbReference type="Pfam" id="PF21147">
    <property type="entry name" value="AMPK_alpha_AID"/>
    <property type="match status" value="1"/>
</dbReference>
<dbReference type="Pfam" id="PF00069">
    <property type="entry name" value="Pkinase"/>
    <property type="match status" value="1"/>
</dbReference>
<dbReference type="InterPro" id="IPR000719">
    <property type="entry name" value="Prot_kinase_dom"/>
</dbReference>
<keyword evidence="5" id="KW-0597">Phosphoprotein</keyword>
<comment type="catalytic activity">
    <reaction evidence="12">
        <text>L-seryl-[3-hydroxy-3-methylglutaryl-coenzyme A reductase] + ATP = O-phospho-L-seryl-[3-hydroxy-3-methylglutaryl-coenzyme A reductase] + ADP + H(+)</text>
        <dbReference type="Rhea" id="RHEA:23172"/>
        <dbReference type="Rhea" id="RHEA-COMP:13692"/>
        <dbReference type="Rhea" id="RHEA-COMP:13693"/>
        <dbReference type="ChEBI" id="CHEBI:15378"/>
        <dbReference type="ChEBI" id="CHEBI:29999"/>
        <dbReference type="ChEBI" id="CHEBI:30616"/>
        <dbReference type="ChEBI" id="CHEBI:83421"/>
        <dbReference type="ChEBI" id="CHEBI:456216"/>
        <dbReference type="EC" id="2.7.11.31"/>
    </reaction>
</comment>
<dbReference type="Gene3D" id="1.10.8.10">
    <property type="entry name" value="DNA helicase RuvA subunit, C-terminal domain"/>
    <property type="match status" value="1"/>
</dbReference>
<evidence type="ECO:0000256" key="7">
    <source>
        <dbReference type="ARBA" id="ARBA00022741"/>
    </source>
</evidence>
<comment type="catalytic activity">
    <reaction evidence="15">
        <text>L-seryl-[protein] + ATP = O-phospho-L-seryl-[protein] + ADP + H(+)</text>
        <dbReference type="Rhea" id="RHEA:17989"/>
        <dbReference type="Rhea" id="RHEA-COMP:9863"/>
        <dbReference type="Rhea" id="RHEA-COMP:11604"/>
        <dbReference type="ChEBI" id="CHEBI:15378"/>
        <dbReference type="ChEBI" id="CHEBI:29999"/>
        <dbReference type="ChEBI" id="CHEBI:30616"/>
        <dbReference type="ChEBI" id="CHEBI:83421"/>
        <dbReference type="ChEBI" id="CHEBI:456216"/>
        <dbReference type="EC" id="2.7.11.1"/>
    </reaction>
</comment>
<dbReference type="PANTHER" id="PTHR24346">
    <property type="entry name" value="MAP/MICROTUBULE AFFINITY-REGULATING KINASE"/>
    <property type="match status" value="1"/>
</dbReference>
<keyword evidence="8" id="KW-0418">Kinase</keyword>
<dbReference type="GO" id="GO:0120025">
    <property type="term" value="C:plasma membrane bounded cell projection"/>
    <property type="evidence" value="ECO:0007669"/>
    <property type="project" value="UniProtKB-ARBA"/>
</dbReference>
<dbReference type="PANTHER" id="PTHR24346:SF110">
    <property type="entry name" value="NON-SPECIFIC SERINE_THREONINE PROTEIN KINASE"/>
    <property type="match status" value="1"/>
</dbReference>
<dbReference type="AlphaFoldDB" id="H2Z922"/>
<keyword evidence="9 16" id="KW-0067">ATP-binding</keyword>